<dbReference type="Pfam" id="PF07727">
    <property type="entry name" value="RVT_2"/>
    <property type="match status" value="1"/>
</dbReference>
<gene>
    <name evidence="2" type="ORF">KK1_042038</name>
</gene>
<reference evidence="2" key="1">
    <citation type="journal article" date="2012" name="Nat. Biotechnol.">
        <title>Draft genome sequence of pigeonpea (Cajanus cajan), an orphan legume crop of resource-poor farmers.</title>
        <authorList>
            <person name="Varshney R.K."/>
            <person name="Chen W."/>
            <person name="Li Y."/>
            <person name="Bharti A.K."/>
            <person name="Saxena R.K."/>
            <person name="Schlueter J.A."/>
            <person name="Donoghue M.T."/>
            <person name="Azam S."/>
            <person name="Fan G."/>
            <person name="Whaley A.M."/>
            <person name="Farmer A.D."/>
            <person name="Sheridan J."/>
            <person name="Iwata A."/>
            <person name="Tuteja R."/>
            <person name="Penmetsa R.V."/>
            <person name="Wu W."/>
            <person name="Upadhyaya H.D."/>
            <person name="Yang S.P."/>
            <person name="Shah T."/>
            <person name="Saxena K.B."/>
            <person name="Michael T."/>
            <person name="McCombie W.R."/>
            <person name="Yang B."/>
            <person name="Zhang G."/>
            <person name="Yang H."/>
            <person name="Wang J."/>
            <person name="Spillane C."/>
            <person name="Cook D.R."/>
            <person name="May G.D."/>
            <person name="Xu X."/>
            <person name="Jackson S.A."/>
        </authorList>
    </citation>
    <scope>NUCLEOTIDE SEQUENCE [LARGE SCALE GENOMIC DNA]</scope>
</reference>
<dbReference type="CDD" id="cd09272">
    <property type="entry name" value="RNase_HI_RT_Ty1"/>
    <property type="match status" value="1"/>
</dbReference>
<dbReference type="InterPro" id="IPR043502">
    <property type="entry name" value="DNA/RNA_pol_sf"/>
</dbReference>
<accession>A0A151R2M9</accession>
<dbReference type="EMBL" id="KQ484171">
    <property type="protein sequence ID" value="KYP36800.1"/>
    <property type="molecule type" value="Genomic_DNA"/>
</dbReference>
<dbReference type="Gramene" id="C.cajan_37646.t">
    <property type="protein sequence ID" value="C.cajan_37646.t.cds1"/>
    <property type="gene ID" value="C.cajan_37646"/>
</dbReference>
<dbReference type="SUPFAM" id="SSF56672">
    <property type="entry name" value="DNA/RNA polymerases"/>
    <property type="match status" value="1"/>
</dbReference>
<proteinExistence type="predicted"/>
<dbReference type="InterPro" id="IPR013103">
    <property type="entry name" value="RVT_2"/>
</dbReference>
<sequence>MDVHNAFLHGDLDEDVYMKLPPGFHSTASNQVCKLHKSLYGLKQAPRCWFAKFRTALLRYGFTQSSSDYSFFSLNRGSVWLHVLVYVDDLVVAGNHSKAIMAFKAYLSICFHMKDLGPLKYFLGIEVARSPTGIFLCQCKYTLDIISECGLLGAKPVGFPLEQNHNLALTTDTPISDPERYRRLIGRLIYLTVTRPELSYCVHILAQFMQNPLQAHWDAALRVVRYLKGHPGQGIILQSNCDLQLYGWCDSDWASCPLPRRSLTGWIVFLGQSPISWKTKKQHIVSRSTAEAEYHSMATTTCELKWLKALLSSLGIDHPRPMRLYCDSQAALHIAANQVFHERTKHIEVDCHFIRNELLHGNIITQHVPTTTQLADILTKALGKKQFDSFLRKLGIQNLHAPT</sequence>
<feature type="domain" description="Reverse transcriptase Ty1/copia-type" evidence="1">
    <location>
        <begin position="1"/>
        <end position="162"/>
    </location>
</feature>
<dbReference type="Proteomes" id="UP000075243">
    <property type="component" value="Unassembled WGS sequence"/>
</dbReference>
<dbReference type="PANTHER" id="PTHR11439">
    <property type="entry name" value="GAG-POL-RELATED RETROTRANSPOSON"/>
    <property type="match status" value="1"/>
</dbReference>
<keyword evidence="3" id="KW-1185">Reference proteome</keyword>
<dbReference type="PANTHER" id="PTHR11439:SF462">
    <property type="match status" value="1"/>
</dbReference>
<evidence type="ECO:0000313" key="2">
    <source>
        <dbReference type="EMBL" id="KYP36800.1"/>
    </source>
</evidence>
<organism evidence="2 3">
    <name type="scientific">Cajanus cajan</name>
    <name type="common">Pigeon pea</name>
    <name type="synonym">Cajanus indicus</name>
    <dbReference type="NCBI Taxonomy" id="3821"/>
    <lineage>
        <taxon>Eukaryota</taxon>
        <taxon>Viridiplantae</taxon>
        <taxon>Streptophyta</taxon>
        <taxon>Embryophyta</taxon>
        <taxon>Tracheophyta</taxon>
        <taxon>Spermatophyta</taxon>
        <taxon>Magnoliopsida</taxon>
        <taxon>eudicotyledons</taxon>
        <taxon>Gunneridae</taxon>
        <taxon>Pentapetalae</taxon>
        <taxon>rosids</taxon>
        <taxon>fabids</taxon>
        <taxon>Fabales</taxon>
        <taxon>Fabaceae</taxon>
        <taxon>Papilionoideae</taxon>
        <taxon>50 kb inversion clade</taxon>
        <taxon>NPAAA clade</taxon>
        <taxon>indigoferoid/millettioid clade</taxon>
        <taxon>Phaseoleae</taxon>
        <taxon>Cajanus</taxon>
    </lineage>
</organism>
<evidence type="ECO:0000259" key="1">
    <source>
        <dbReference type="Pfam" id="PF07727"/>
    </source>
</evidence>
<evidence type="ECO:0000313" key="3">
    <source>
        <dbReference type="Proteomes" id="UP000075243"/>
    </source>
</evidence>
<name>A0A151R2M9_CAJCA</name>
<protein>
    <submittedName>
        <fullName evidence="2">Copia protein</fullName>
    </submittedName>
</protein>
<dbReference type="AlphaFoldDB" id="A0A151R2M9"/>